<reference evidence="1 2" key="1">
    <citation type="submission" date="2019-08" db="EMBL/GenBank/DDBJ databases">
        <authorList>
            <person name="Wang G."/>
            <person name="Xu Z."/>
        </authorList>
    </citation>
    <scope>NUCLEOTIDE SEQUENCE [LARGE SCALE GENOMIC DNA]</scope>
    <source>
        <strain evidence="1 2">ZX</strain>
    </source>
</reference>
<accession>A0A5D9CDT9</accession>
<protein>
    <recommendedName>
        <fullName evidence="3">Ubiquinone biosynthesis protein</fullName>
    </recommendedName>
</protein>
<proteinExistence type="predicted"/>
<dbReference type="AlphaFoldDB" id="A0A5D9CDT9"/>
<dbReference type="GO" id="GO:0006744">
    <property type="term" value="P:ubiquinone biosynthetic process"/>
    <property type="evidence" value="ECO:0007669"/>
    <property type="project" value="InterPro"/>
</dbReference>
<keyword evidence="2" id="KW-1185">Reference proteome</keyword>
<name>A0A5D9CDT9_9SPHN</name>
<evidence type="ECO:0000313" key="1">
    <source>
        <dbReference type="EMBL" id="TZG29352.1"/>
    </source>
</evidence>
<dbReference type="Proteomes" id="UP000322077">
    <property type="component" value="Unassembled WGS sequence"/>
</dbReference>
<evidence type="ECO:0008006" key="3">
    <source>
        <dbReference type="Google" id="ProtNLM"/>
    </source>
</evidence>
<dbReference type="EMBL" id="VTOU01000001">
    <property type="protein sequence ID" value="TZG29352.1"/>
    <property type="molecule type" value="Genomic_DNA"/>
</dbReference>
<dbReference type="Pfam" id="PF05019">
    <property type="entry name" value="Coq4"/>
    <property type="match status" value="1"/>
</dbReference>
<organism evidence="1 2">
    <name type="scientific">Sphingomonas montanisoli</name>
    <dbReference type="NCBI Taxonomy" id="2606412"/>
    <lineage>
        <taxon>Bacteria</taxon>
        <taxon>Pseudomonadati</taxon>
        <taxon>Pseudomonadota</taxon>
        <taxon>Alphaproteobacteria</taxon>
        <taxon>Sphingomonadales</taxon>
        <taxon>Sphingomonadaceae</taxon>
        <taxon>Sphingomonas</taxon>
    </lineage>
</organism>
<comment type="caution">
    <text evidence="1">The sequence shown here is derived from an EMBL/GenBank/DDBJ whole genome shotgun (WGS) entry which is preliminary data.</text>
</comment>
<gene>
    <name evidence="1" type="ORF">FYJ91_04310</name>
</gene>
<dbReference type="InterPro" id="IPR007715">
    <property type="entry name" value="Coq4"/>
</dbReference>
<sequence length="300" mass="34034">MIASKAMESPMKAEADRKILDSYLGAGVKRETTDSSLLISSSRYLNNPQIRDIIATWLLRKNGPDFPVEADHTLGLSTAMAQVNPAHETAALMEEERKINPAFDAWLKEGFISTYTNDDFHKYAPGTVGGIISKQIKERGFDIQLGLDLNNFDPSNAYDYWRVRSRQTHDFEHIITGGQFNSLGEIPVIFGRTVNEATHLSPALASRLAAYTMFAGLRMISRSLLHYPETWPMAMRLLEQGIRVGRESPPFWFFRWEEVFHLTPAEARVHFGMPEAEEIECFREASIFREDPEMMALAAE</sequence>
<evidence type="ECO:0000313" key="2">
    <source>
        <dbReference type="Proteomes" id="UP000322077"/>
    </source>
</evidence>